<feature type="transmembrane region" description="Helical" evidence="6">
    <location>
        <begin position="99"/>
        <end position="121"/>
    </location>
</feature>
<dbReference type="EMBL" id="VJMZ01000001">
    <property type="protein sequence ID" value="TRM12931.1"/>
    <property type="molecule type" value="Genomic_DNA"/>
</dbReference>
<comment type="subcellular location">
    <subcellularLocation>
        <location evidence="1">Membrane</location>
        <topology evidence="1">Multi-pass membrane protein</topology>
    </subcellularLocation>
</comment>
<evidence type="ECO:0000256" key="3">
    <source>
        <dbReference type="ARBA" id="ARBA00022692"/>
    </source>
</evidence>
<evidence type="ECO:0000256" key="1">
    <source>
        <dbReference type="ARBA" id="ARBA00004141"/>
    </source>
</evidence>
<feature type="transmembrane region" description="Helical" evidence="6">
    <location>
        <begin position="325"/>
        <end position="344"/>
    </location>
</feature>
<evidence type="ECO:0000313" key="8">
    <source>
        <dbReference type="Proteomes" id="UP000319280"/>
    </source>
</evidence>
<feature type="transmembrane region" description="Helical" evidence="6">
    <location>
        <begin position="69"/>
        <end position="87"/>
    </location>
</feature>
<dbReference type="Pfam" id="PF01594">
    <property type="entry name" value="AI-2E_transport"/>
    <property type="match status" value="1"/>
</dbReference>
<feature type="transmembrane region" description="Helical" evidence="6">
    <location>
        <begin position="268"/>
        <end position="287"/>
    </location>
</feature>
<proteinExistence type="inferred from homology"/>
<dbReference type="InterPro" id="IPR014227">
    <property type="entry name" value="YtvI-like"/>
</dbReference>
<dbReference type="GO" id="GO:0016020">
    <property type="term" value="C:membrane"/>
    <property type="evidence" value="ECO:0007669"/>
    <property type="project" value="UniProtKB-SubCell"/>
</dbReference>
<evidence type="ECO:0000256" key="5">
    <source>
        <dbReference type="ARBA" id="ARBA00023136"/>
    </source>
</evidence>
<evidence type="ECO:0000256" key="2">
    <source>
        <dbReference type="ARBA" id="ARBA00009773"/>
    </source>
</evidence>
<gene>
    <name evidence="7" type="primary">ytvI</name>
    <name evidence="7" type="ORF">FH966_15140</name>
</gene>
<comment type="similarity">
    <text evidence="2">Belongs to the autoinducer-2 exporter (AI-2E) (TC 2.A.86) family.</text>
</comment>
<comment type="caution">
    <text evidence="7">The sequence shown here is derived from an EMBL/GenBank/DDBJ whole genome shotgun (WGS) entry which is preliminary data.</text>
</comment>
<feature type="transmembrane region" description="Helical" evidence="6">
    <location>
        <begin position="209"/>
        <end position="230"/>
    </location>
</feature>
<feature type="transmembrane region" description="Helical" evidence="6">
    <location>
        <begin position="46"/>
        <end position="63"/>
    </location>
</feature>
<evidence type="ECO:0000256" key="6">
    <source>
        <dbReference type="SAM" id="Phobius"/>
    </source>
</evidence>
<evidence type="ECO:0000256" key="4">
    <source>
        <dbReference type="ARBA" id="ARBA00022989"/>
    </source>
</evidence>
<reference evidence="7 8" key="1">
    <citation type="submission" date="2019-07" db="EMBL/GenBank/DDBJ databases">
        <title>Genomic analysis of Lentibacillus sp. NKC851-2.</title>
        <authorList>
            <person name="Oh Y.J."/>
        </authorList>
    </citation>
    <scope>NUCLEOTIDE SEQUENCE [LARGE SCALE GENOMIC DNA]</scope>
    <source>
        <strain evidence="7 8">NKC851-2</strain>
    </source>
</reference>
<keyword evidence="8" id="KW-1185">Reference proteome</keyword>
<feature type="transmembrane region" description="Helical" evidence="6">
    <location>
        <begin position="13"/>
        <end position="39"/>
    </location>
</feature>
<feature type="transmembrane region" description="Helical" evidence="6">
    <location>
        <begin position="293"/>
        <end position="318"/>
    </location>
</feature>
<keyword evidence="4 6" id="KW-1133">Transmembrane helix</keyword>
<keyword evidence="3 6" id="KW-0812">Transmembrane</keyword>
<sequence length="406" mass="45390">MWYHLSSITLKCYFMSIFPFFIIKKIVQVLSAFGGAALYKEKLFQLLRACIVVFIVIMGYFLLNWTLPYIYPFLFAVLLSIVLNPIVSFLEKKIRLPRGLAAFIVIVSTFVIVTGGFILLISELIQGTAYLAEHVPAHFQQLMLIFKSLLDEQLLPLYEKFNSIFHSLSPDRQTKIHEYTNKLMNEWASEVAAFLQKTLMQIPGALARLPGYAAIFLFIIMAAFFITNDWHALNKTIKRVIPKKYRLASSTILIQLQKAFCGFIKAQLILIAITAATILTGLTAAGINYALTISLFAAIADILPIVGTGIIFIPWICYLFLTANYSMTIVLSILYGIVIVQRQLLEPKILANNVGLNPLATLTALFAGFQLWGATGLIAGPFIVIGGKGLYQAGVFHKIGQFIKWN</sequence>
<dbReference type="Proteomes" id="UP000319280">
    <property type="component" value="Unassembled WGS sequence"/>
</dbReference>
<dbReference type="PANTHER" id="PTHR21716">
    <property type="entry name" value="TRANSMEMBRANE PROTEIN"/>
    <property type="match status" value="1"/>
</dbReference>
<evidence type="ECO:0000313" key="7">
    <source>
        <dbReference type="EMBL" id="TRM12931.1"/>
    </source>
</evidence>
<dbReference type="GO" id="GO:0055085">
    <property type="term" value="P:transmembrane transport"/>
    <property type="evidence" value="ECO:0007669"/>
    <property type="project" value="TreeGrafter"/>
</dbReference>
<organism evidence="7 8">
    <name type="scientific">Lentibacillus cibarius</name>
    <dbReference type="NCBI Taxonomy" id="2583219"/>
    <lineage>
        <taxon>Bacteria</taxon>
        <taxon>Bacillati</taxon>
        <taxon>Bacillota</taxon>
        <taxon>Bacilli</taxon>
        <taxon>Bacillales</taxon>
        <taxon>Bacillaceae</taxon>
        <taxon>Lentibacillus</taxon>
    </lineage>
</organism>
<dbReference type="AlphaFoldDB" id="A0A549YM23"/>
<dbReference type="PANTHER" id="PTHR21716:SF68">
    <property type="entry name" value="TRANSPORT PROTEIN YTVI-RELATED"/>
    <property type="match status" value="1"/>
</dbReference>
<feature type="transmembrane region" description="Helical" evidence="6">
    <location>
        <begin position="364"/>
        <end position="385"/>
    </location>
</feature>
<accession>A0A549YM23</accession>
<name>A0A549YM23_9BACI</name>
<keyword evidence="5 6" id="KW-0472">Membrane</keyword>
<dbReference type="InterPro" id="IPR002549">
    <property type="entry name" value="AI-2E-like"/>
</dbReference>
<dbReference type="NCBIfam" id="TIGR02872">
    <property type="entry name" value="spore_ytvI"/>
    <property type="match status" value="1"/>
</dbReference>
<protein>
    <submittedName>
        <fullName evidence="7">Sporulation integral membrane protein YtvI</fullName>
    </submittedName>
</protein>